<evidence type="ECO:0000313" key="1">
    <source>
        <dbReference type="EMBL" id="AUN97136.1"/>
    </source>
</evidence>
<sequence>MKALLMSVLAFGIIGSNAMASSGRDYECIANRLQAYNSSIYYNLSSTDIDAMITIPEMFGHIDAINAEKACITEEQKYQCTADRLQAYNSDIYYNLSKTDIDTMISIPEMFGHIDAVNAAKSCGLL</sequence>
<organism evidence="1 2">
    <name type="scientific">Bacteriovorax stolpii</name>
    <name type="common">Bdellovibrio stolpii</name>
    <dbReference type="NCBI Taxonomy" id="960"/>
    <lineage>
        <taxon>Bacteria</taxon>
        <taxon>Pseudomonadati</taxon>
        <taxon>Bdellovibrionota</taxon>
        <taxon>Bacteriovoracia</taxon>
        <taxon>Bacteriovoracales</taxon>
        <taxon>Bacteriovoracaceae</taxon>
        <taxon>Bacteriovorax</taxon>
    </lineage>
</organism>
<evidence type="ECO:0000313" key="2">
    <source>
        <dbReference type="Proteomes" id="UP000235584"/>
    </source>
</evidence>
<protein>
    <submittedName>
        <fullName evidence="1">Uncharacterized protein</fullName>
    </submittedName>
</protein>
<gene>
    <name evidence="1" type="ORF">C0V70_03230</name>
</gene>
<dbReference type="KEGG" id="bsto:C0V70_03230"/>
<dbReference type="EMBL" id="CP025704">
    <property type="protein sequence ID" value="AUN97136.1"/>
    <property type="molecule type" value="Genomic_DNA"/>
</dbReference>
<dbReference type="Proteomes" id="UP000235584">
    <property type="component" value="Chromosome"/>
</dbReference>
<accession>A0A2K9NNN8</accession>
<reference evidence="1 2" key="1">
    <citation type="submission" date="2018-01" db="EMBL/GenBank/DDBJ databases">
        <title>Complete genome sequence of Bacteriovorax stolpii DSM12778.</title>
        <authorList>
            <person name="Tang B."/>
            <person name="Chang J."/>
        </authorList>
    </citation>
    <scope>NUCLEOTIDE SEQUENCE [LARGE SCALE GENOMIC DNA]</scope>
    <source>
        <strain evidence="1 2">DSM 12778</strain>
    </source>
</reference>
<name>A0A2K9NNN8_BACTC</name>
<proteinExistence type="predicted"/>
<keyword evidence="2" id="KW-1185">Reference proteome</keyword>
<dbReference type="RefSeq" id="WP_102242431.1">
    <property type="nucleotide sequence ID" value="NZ_CP025704.1"/>
</dbReference>
<dbReference type="AlphaFoldDB" id="A0A2K9NNN8"/>